<keyword evidence="6" id="KW-0999">Mitochondrion inner membrane</keyword>
<dbReference type="SUPFAM" id="SSF103506">
    <property type="entry name" value="Mitochondrial carrier"/>
    <property type="match status" value="1"/>
</dbReference>
<comment type="caution">
    <text evidence="12">The sequence shown here is derived from an EMBL/GenBank/DDBJ whole genome shotgun (WGS) entry which is preliminary data.</text>
</comment>
<accession>A0A9P6MH55</accession>
<protein>
    <submittedName>
        <fullName evidence="12">Uncharacterized protein</fullName>
    </submittedName>
</protein>
<dbReference type="Gene3D" id="1.50.40.10">
    <property type="entry name" value="Mitochondrial carrier domain"/>
    <property type="match status" value="1"/>
</dbReference>
<name>A0A9P6MH55_9FUNG</name>
<sequence length="125" mass="14068">MLLSVVTIYFMGYENIKKRILTRGSQRSHPVLNEFGIAFTSGALSGMITATLTTPFVVAEACREVDMMQPVYTNVLELMRAIIREEGCRELWRGLTRVAKVTSGCAIMISSNEIGKKAFSEQWWI</sequence>
<dbReference type="PROSITE" id="PS50920">
    <property type="entry name" value="SOLCAR"/>
    <property type="match status" value="1"/>
</dbReference>
<keyword evidence="9 10" id="KW-0472">Membrane</keyword>
<evidence type="ECO:0000256" key="2">
    <source>
        <dbReference type="ARBA" id="ARBA00006375"/>
    </source>
</evidence>
<dbReference type="AlphaFoldDB" id="A0A9P6MH55"/>
<evidence type="ECO:0000256" key="6">
    <source>
        <dbReference type="ARBA" id="ARBA00022792"/>
    </source>
</evidence>
<evidence type="ECO:0000313" key="13">
    <source>
        <dbReference type="Proteomes" id="UP000749646"/>
    </source>
</evidence>
<comment type="subcellular location">
    <subcellularLocation>
        <location evidence="1">Mitochondrion inner membrane</location>
        <topology evidence="1">Multi-pass membrane protein</topology>
    </subcellularLocation>
</comment>
<evidence type="ECO:0000256" key="5">
    <source>
        <dbReference type="ARBA" id="ARBA00022737"/>
    </source>
</evidence>
<proteinExistence type="inferred from homology"/>
<gene>
    <name evidence="12" type="ORF">BGZ65_005729</name>
</gene>
<evidence type="ECO:0000256" key="9">
    <source>
        <dbReference type="ARBA" id="ARBA00023136"/>
    </source>
</evidence>
<dbReference type="GO" id="GO:0005743">
    <property type="term" value="C:mitochondrial inner membrane"/>
    <property type="evidence" value="ECO:0007669"/>
    <property type="project" value="UniProtKB-SubCell"/>
</dbReference>
<keyword evidence="4 10" id="KW-0812">Transmembrane</keyword>
<dbReference type="GO" id="GO:1990542">
    <property type="term" value="P:mitochondrial transmembrane transport"/>
    <property type="evidence" value="ECO:0007669"/>
    <property type="project" value="InterPro"/>
</dbReference>
<evidence type="ECO:0000256" key="1">
    <source>
        <dbReference type="ARBA" id="ARBA00004448"/>
    </source>
</evidence>
<evidence type="ECO:0000313" key="12">
    <source>
        <dbReference type="EMBL" id="KAF9998833.1"/>
    </source>
</evidence>
<dbReference type="InterPro" id="IPR045315">
    <property type="entry name" value="Mtm1-like"/>
</dbReference>
<organism evidence="12 13">
    <name type="scientific">Modicella reniformis</name>
    <dbReference type="NCBI Taxonomy" id="1440133"/>
    <lineage>
        <taxon>Eukaryota</taxon>
        <taxon>Fungi</taxon>
        <taxon>Fungi incertae sedis</taxon>
        <taxon>Mucoromycota</taxon>
        <taxon>Mortierellomycotina</taxon>
        <taxon>Mortierellomycetes</taxon>
        <taxon>Mortierellales</taxon>
        <taxon>Mortierellaceae</taxon>
        <taxon>Modicella</taxon>
    </lineage>
</organism>
<evidence type="ECO:0000256" key="8">
    <source>
        <dbReference type="ARBA" id="ARBA00023128"/>
    </source>
</evidence>
<keyword evidence="7" id="KW-1133">Transmembrane helix</keyword>
<reference evidence="12" key="1">
    <citation type="journal article" date="2020" name="Fungal Divers.">
        <title>Resolving the Mortierellaceae phylogeny through synthesis of multi-gene phylogenetics and phylogenomics.</title>
        <authorList>
            <person name="Vandepol N."/>
            <person name="Liber J."/>
            <person name="Desiro A."/>
            <person name="Na H."/>
            <person name="Kennedy M."/>
            <person name="Barry K."/>
            <person name="Grigoriev I.V."/>
            <person name="Miller A.N."/>
            <person name="O'Donnell K."/>
            <person name="Stajich J.E."/>
            <person name="Bonito G."/>
        </authorList>
    </citation>
    <scope>NUCLEOTIDE SEQUENCE</scope>
    <source>
        <strain evidence="12">MES-2147</strain>
    </source>
</reference>
<dbReference type="InterPro" id="IPR023395">
    <property type="entry name" value="MCP_dom_sf"/>
</dbReference>
<evidence type="ECO:0000256" key="4">
    <source>
        <dbReference type="ARBA" id="ARBA00022692"/>
    </source>
</evidence>
<dbReference type="Pfam" id="PF00153">
    <property type="entry name" value="Mito_carr"/>
    <property type="match status" value="1"/>
</dbReference>
<keyword evidence="3 11" id="KW-0813">Transport</keyword>
<dbReference type="EMBL" id="JAAAHW010000810">
    <property type="protein sequence ID" value="KAF9998833.1"/>
    <property type="molecule type" value="Genomic_DNA"/>
</dbReference>
<dbReference type="InterPro" id="IPR018108">
    <property type="entry name" value="MCP_transmembrane"/>
</dbReference>
<dbReference type="Proteomes" id="UP000749646">
    <property type="component" value="Unassembled WGS sequence"/>
</dbReference>
<keyword evidence="8" id="KW-0496">Mitochondrion</keyword>
<evidence type="ECO:0000256" key="10">
    <source>
        <dbReference type="PROSITE-ProRule" id="PRU00282"/>
    </source>
</evidence>
<feature type="repeat" description="Solcar" evidence="10">
    <location>
        <begin position="33"/>
        <end position="118"/>
    </location>
</feature>
<keyword evidence="13" id="KW-1185">Reference proteome</keyword>
<dbReference type="PANTHER" id="PTHR45760">
    <property type="entry name" value="FI19922P1-RELATED"/>
    <property type="match status" value="1"/>
</dbReference>
<dbReference type="OrthoDB" id="1747031at2759"/>
<comment type="similarity">
    <text evidence="2 11">Belongs to the mitochondrial carrier (TC 2.A.29) family.</text>
</comment>
<evidence type="ECO:0000256" key="7">
    <source>
        <dbReference type="ARBA" id="ARBA00022989"/>
    </source>
</evidence>
<evidence type="ECO:0000256" key="3">
    <source>
        <dbReference type="ARBA" id="ARBA00022448"/>
    </source>
</evidence>
<keyword evidence="5" id="KW-0677">Repeat</keyword>
<evidence type="ECO:0000256" key="11">
    <source>
        <dbReference type="RuleBase" id="RU000488"/>
    </source>
</evidence>
<dbReference type="PANTHER" id="PTHR45760:SF2">
    <property type="entry name" value="FI19922P1-RELATED"/>
    <property type="match status" value="1"/>
</dbReference>